<protein>
    <recommendedName>
        <fullName evidence="4">Transposase DDE domain-containing protein</fullName>
    </recommendedName>
</protein>
<feature type="compositionally biased region" description="Polar residues" evidence="1">
    <location>
        <begin position="7"/>
        <end position="20"/>
    </location>
</feature>
<dbReference type="Proteomes" id="UP001157034">
    <property type="component" value="Unassembled WGS sequence"/>
</dbReference>
<evidence type="ECO:0000313" key="3">
    <source>
        <dbReference type="Proteomes" id="UP001157034"/>
    </source>
</evidence>
<feature type="region of interest" description="Disordered" evidence="1">
    <location>
        <begin position="134"/>
        <end position="167"/>
    </location>
</feature>
<organism evidence="2 3">
    <name type="scientific">Pseudolysinimonas kribbensis</name>
    <dbReference type="NCBI Taxonomy" id="433641"/>
    <lineage>
        <taxon>Bacteria</taxon>
        <taxon>Bacillati</taxon>
        <taxon>Actinomycetota</taxon>
        <taxon>Actinomycetes</taxon>
        <taxon>Micrococcales</taxon>
        <taxon>Microbacteriaceae</taxon>
        <taxon>Pseudolysinimonas</taxon>
    </lineage>
</organism>
<sequence>MKRWTSQREYMSKTKSTSSGPKERRLSRSVVRSAIRRPYVRRRRNLALESAHEHGHVDHRMRRLAGCRSGRLVMLTGIYRPAQRVAVDATLAPLVFGPRDPAARRDARGWWLAFRTPEGDATLRLTESAHGIAGSAWGPGPAPPSTRCRGCSAPMTTRPDSTPRGIR</sequence>
<dbReference type="EMBL" id="BSVB01000001">
    <property type="protein sequence ID" value="GMA95075.1"/>
    <property type="molecule type" value="Genomic_DNA"/>
</dbReference>
<feature type="region of interest" description="Disordered" evidence="1">
    <location>
        <begin position="1"/>
        <end position="28"/>
    </location>
</feature>
<comment type="caution">
    <text evidence="2">The sequence shown here is derived from an EMBL/GenBank/DDBJ whole genome shotgun (WGS) entry which is preliminary data.</text>
</comment>
<evidence type="ECO:0008006" key="4">
    <source>
        <dbReference type="Google" id="ProtNLM"/>
    </source>
</evidence>
<accession>A0ABQ6K641</accession>
<name>A0ABQ6K641_9MICO</name>
<reference evidence="3" key="1">
    <citation type="journal article" date="2019" name="Int. J. Syst. Evol. Microbiol.">
        <title>The Global Catalogue of Microorganisms (GCM) 10K type strain sequencing project: providing services to taxonomists for standard genome sequencing and annotation.</title>
        <authorList>
            <consortium name="The Broad Institute Genomics Platform"/>
            <consortium name="The Broad Institute Genome Sequencing Center for Infectious Disease"/>
            <person name="Wu L."/>
            <person name="Ma J."/>
        </authorList>
    </citation>
    <scope>NUCLEOTIDE SEQUENCE [LARGE SCALE GENOMIC DNA]</scope>
    <source>
        <strain evidence="3">NBRC 108894</strain>
    </source>
</reference>
<keyword evidence="3" id="KW-1185">Reference proteome</keyword>
<gene>
    <name evidence="2" type="ORF">GCM10025881_18990</name>
</gene>
<evidence type="ECO:0000313" key="2">
    <source>
        <dbReference type="EMBL" id="GMA95075.1"/>
    </source>
</evidence>
<evidence type="ECO:0000256" key="1">
    <source>
        <dbReference type="SAM" id="MobiDB-lite"/>
    </source>
</evidence>
<proteinExistence type="predicted"/>